<feature type="region of interest" description="Disordered" evidence="4">
    <location>
        <begin position="508"/>
        <end position="572"/>
    </location>
</feature>
<gene>
    <name evidence="6" type="ORF">D0863_12931</name>
</gene>
<feature type="region of interest" description="Disordered" evidence="4">
    <location>
        <begin position="372"/>
        <end position="495"/>
    </location>
</feature>
<proteinExistence type="predicted"/>
<feature type="compositionally biased region" description="Basic and acidic residues" evidence="4">
    <location>
        <begin position="736"/>
        <end position="747"/>
    </location>
</feature>
<sequence length="883" mass="97551">MNTAPGRYRDEVLPASQYLQERLWERRARNTRPKRARHTDFGPNRAPDDDIFLEEAQESRQAATRWYDSSPLAPGSRHGSDAGGSAYGMRRSLGVKDMDGQMDRLNKQNFALKLELDHRREQQSKLQEQVESMQEQFERSEQMQEEHAELLKINTQLVEELERRDRAVEEAMDIICDLEDRLAEFDERQTHTRPSTAHADSGYAGTETQEPAPKSSPPETRTVPKTPFRRRRGPLPTSAASQNLQRMVNGKTPASTRREPSVFSLKKSSTHALRSVYLENAQNLYSVQSSNSLISKRDSRVEDGHAEEPNSPQLSVLSESSFPSFYSPQQQFGTERYDWEAPQDADDVSMSGQTHYRQASINRVNEWISEGDAVEQDTPSKSNRISSPLSVHTDRTVQPLPRSTGSMNFQSLDDALSTASTSAAHLSRDHQQSSSSPRLSSHRVGKKRAIQAQLEQSAPQSITRPVFGDPLFPPTPDSASTNMLRQSSSSFGGERSLLDITPAAVKGYDALQPGPHSGARQIRSSAELHHARSDDRTLRNGIFGNPRDQASSAKMDDEYGSGSGSDDDHDAASDTLRDIVRSGAAFPDGNSITRGMPSRFLKGNRTLAANNIFFDGNDKSHVGVVQTLMLRRMKSNSDVTTSPTKPDLDRTETSPASSGSRGQMDHTKRTGYKPNVDKESQFSSSFGSYGIATADEGSAHTQARMHRTSASPAQNPRSLSQRTQQLFRRMSNSQSERSEPRSPRDKSPLPTLTSTPSSAYANSRPKQIRRPSNGDPKQGALNAAQRPNSSAAVLRPSLSRRTSTEPTTGRSSSAANTPASLDRRTLFRRKGSAQKDANSVSQSIQSSTSDIPDQKSGSGGRISNATKRRGSLREAVSTRKPWR</sequence>
<dbReference type="Proteomes" id="UP000269276">
    <property type="component" value="Unassembled WGS sequence"/>
</dbReference>
<keyword evidence="2" id="KW-0963">Cytoplasm</keyword>
<feature type="compositionally biased region" description="Polar residues" evidence="4">
    <location>
        <begin position="799"/>
        <end position="819"/>
    </location>
</feature>
<dbReference type="Pfam" id="PF07989">
    <property type="entry name" value="Cnn_1N"/>
    <property type="match status" value="1"/>
</dbReference>
<dbReference type="OrthoDB" id="10251744at2759"/>
<feature type="compositionally biased region" description="Low complexity" evidence="4">
    <location>
        <begin position="411"/>
        <end position="424"/>
    </location>
</feature>
<feature type="compositionally biased region" description="Basic residues" evidence="4">
    <location>
        <begin position="440"/>
        <end position="449"/>
    </location>
</feature>
<feature type="compositionally biased region" description="Polar residues" evidence="4">
    <location>
        <begin position="477"/>
        <end position="491"/>
    </location>
</feature>
<comment type="caution">
    <text evidence="6">The sequence shown here is derived from an EMBL/GenBank/DDBJ whole genome shotgun (WGS) entry which is preliminary data.</text>
</comment>
<dbReference type="EMBL" id="QWIP01000696">
    <property type="protein sequence ID" value="RMY56581.1"/>
    <property type="molecule type" value="Genomic_DNA"/>
</dbReference>
<feature type="compositionally biased region" description="Polar residues" evidence="4">
    <location>
        <begin position="453"/>
        <end position="463"/>
    </location>
</feature>
<reference evidence="6 7" key="1">
    <citation type="journal article" date="2018" name="BMC Genomics">
        <title>Genomic evidence for intraspecific hybridization in a clonal and extremely halotolerant yeast.</title>
        <authorList>
            <person name="Gostincar C."/>
            <person name="Stajich J.E."/>
            <person name="Zupancic J."/>
            <person name="Zalar P."/>
            <person name="Gunde-Cimerman N."/>
        </authorList>
    </citation>
    <scope>NUCLEOTIDE SEQUENCE [LARGE SCALE GENOMIC DNA]</scope>
    <source>
        <strain evidence="6 7">EXF-2682</strain>
    </source>
</reference>
<feature type="compositionally biased region" description="Basic and acidic residues" evidence="4">
    <location>
        <begin position="295"/>
        <end position="308"/>
    </location>
</feature>
<feature type="compositionally biased region" description="Polar residues" evidence="4">
    <location>
        <begin position="401"/>
        <end position="410"/>
    </location>
</feature>
<feature type="region of interest" description="Disordered" evidence="4">
    <location>
        <begin position="634"/>
        <end position="883"/>
    </location>
</feature>
<evidence type="ECO:0000256" key="3">
    <source>
        <dbReference type="SAM" id="Coils"/>
    </source>
</evidence>
<protein>
    <recommendedName>
        <fullName evidence="5">Centrosomin N-terminal motif 1 domain-containing protein</fullName>
    </recommendedName>
</protein>
<feature type="region of interest" description="Disordered" evidence="4">
    <location>
        <begin position="187"/>
        <end position="266"/>
    </location>
</feature>
<evidence type="ECO:0000313" key="7">
    <source>
        <dbReference type="Proteomes" id="UP000269276"/>
    </source>
</evidence>
<name>A0A3M7CX41_HORWE</name>
<feature type="compositionally biased region" description="Polar residues" evidence="4">
    <location>
        <begin position="377"/>
        <end position="390"/>
    </location>
</feature>
<comment type="subcellular location">
    <subcellularLocation>
        <location evidence="1">Cytoplasm</location>
    </subcellularLocation>
</comment>
<feature type="compositionally biased region" description="Low complexity" evidence="4">
    <location>
        <begin position="839"/>
        <end position="849"/>
    </location>
</feature>
<feature type="compositionally biased region" description="Basic and acidic residues" evidence="4">
    <location>
        <begin position="526"/>
        <end position="538"/>
    </location>
</feature>
<feature type="compositionally biased region" description="Polar residues" evidence="4">
    <location>
        <begin position="708"/>
        <end position="726"/>
    </location>
</feature>
<feature type="compositionally biased region" description="Low complexity" evidence="4">
    <location>
        <begin position="748"/>
        <end position="758"/>
    </location>
</feature>
<dbReference type="AlphaFoldDB" id="A0A3M7CX41"/>
<keyword evidence="3" id="KW-0175">Coiled coil</keyword>
<evidence type="ECO:0000259" key="5">
    <source>
        <dbReference type="Pfam" id="PF07989"/>
    </source>
</evidence>
<dbReference type="InterPro" id="IPR012943">
    <property type="entry name" value="Cnn_1N"/>
</dbReference>
<feature type="domain" description="Centrosomin N-terminal motif 1" evidence="5">
    <location>
        <begin position="95"/>
        <end position="171"/>
    </location>
</feature>
<organism evidence="6 7">
    <name type="scientific">Hortaea werneckii</name>
    <name type="common">Black yeast</name>
    <name type="synonym">Cladosporium werneckii</name>
    <dbReference type="NCBI Taxonomy" id="91943"/>
    <lineage>
        <taxon>Eukaryota</taxon>
        <taxon>Fungi</taxon>
        <taxon>Dikarya</taxon>
        <taxon>Ascomycota</taxon>
        <taxon>Pezizomycotina</taxon>
        <taxon>Dothideomycetes</taxon>
        <taxon>Dothideomycetidae</taxon>
        <taxon>Mycosphaerellales</taxon>
        <taxon>Teratosphaeriaceae</taxon>
        <taxon>Hortaea</taxon>
    </lineage>
</organism>
<feature type="region of interest" description="Disordered" evidence="4">
    <location>
        <begin position="25"/>
        <end position="88"/>
    </location>
</feature>
<evidence type="ECO:0000313" key="6">
    <source>
        <dbReference type="EMBL" id="RMY56581.1"/>
    </source>
</evidence>
<evidence type="ECO:0000256" key="1">
    <source>
        <dbReference type="ARBA" id="ARBA00004496"/>
    </source>
</evidence>
<evidence type="ECO:0000256" key="4">
    <source>
        <dbReference type="SAM" id="MobiDB-lite"/>
    </source>
</evidence>
<dbReference type="GO" id="GO:0005815">
    <property type="term" value="C:microtubule organizing center"/>
    <property type="evidence" value="ECO:0007669"/>
    <property type="project" value="InterPro"/>
</dbReference>
<feature type="coiled-coil region" evidence="3">
    <location>
        <begin position="116"/>
        <end position="160"/>
    </location>
</feature>
<dbReference type="VEuPathDB" id="FungiDB:BTJ68_03303"/>
<dbReference type="GO" id="GO:0005737">
    <property type="term" value="C:cytoplasm"/>
    <property type="evidence" value="ECO:0007669"/>
    <property type="project" value="UniProtKB-SubCell"/>
</dbReference>
<accession>A0A3M7CX41</accession>
<evidence type="ECO:0000256" key="2">
    <source>
        <dbReference type="ARBA" id="ARBA00022490"/>
    </source>
</evidence>
<feature type="region of interest" description="Disordered" evidence="4">
    <location>
        <begin position="290"/>
        <end position="320"/>
    </location>
</feature>